<gene>
    <name evidence="3" type="primary">Aste57867_8554</name>
    <name evidence="2" type="ORF">As57867_008522</name>
    <name evidence="3" type="ORF">ASTE57867_8554</name>
</gene>
<dbReference type="EMBL" id="CAADRA010005126">
    <property type="protein sequence ID" value="VFT85440.1"/>
    <property type="molecule type" value="Genomic_DNA"/>
</dbReference>
<name>A0A485KKP3_9STRA</name>
<sequence>MAARSDNPFFSLCILHSSWSTSPWSTKPRPNPALPRAPSTAASARFALAAPRHATFTDGKGSAKSPTATTKPTHVIFAFVMARVGVAASLVAPAMLEADVGAADTAPTDPSPTSRCNQATATLRKGPSR</sequence>
<feature type="compositionally biased region" description="Polar residues" evidence="1">
    <location>
        <begin position="111"/>
        <end position="121"/>
    </location>
</feature>
<evidence type="ECO:0000256" key="1">
    <source>
        <dbReference type="SAM" id="MobiDB-lite"/>
    </source>
</evidence>
<dbReference type="AlphaFoldDB" id="A0A485KKP3"/>
<feature type="region of interest" description="Disordered" evidence="1">
    <location>
        <begin position="102"/>
        <end position="129"/>
    </location>
</feature>
<protein>
    <submittedName>
        <fullName evidence="3">Aste57867_8554 protein</fullName>
    </submittedName>
</protein>
<keyword evidence="4" id="KW-1185">Reference proteome</keyword>
<reference evidence="2" key="2">
    <citation type="submission" date="2019-06" db="EMBL/GenBank/DDBJ databases">
        <title>Genomics analysis of Aphanomyces spp. identifies a new class of oomycete effector associated with host adaptation.</title>
        <authorList>
            <person name="Gaulin E."/>
        </authorList>
    </citation>
    <scope>NUCLEOTIDE SEQUENCE</scope>
    <source>
        <strain evidence="2">CBS 578.67</strain>
    </source>
</reference>
<feature type="region of interest" description="Disordered" evidence="1">
    <location>
        <begin position="21"/>
        <end position="40"/>
    </location>
</feature>
<evidence type="ECO:0000313" key="3">
    <source>
        <dbReference type="EMBL" id="VFT85440.1"/>
    </source>
</evidence>
<dbReference type="Proteomes" id="UP000332933">
    <property type="component" value="Unassembled WGS sequence"/>
</dbReference>
<proteinExistence type="predicted"/>
<reference evidence="3 4" key="1">
    <citation type="submission" date="2019-03" db="EMBL/GenBank/DDBJ databases">
        <authorList>
            <person name="Gaulin E."/>
            <person name="Dumas B."/>
        </authorList>
    </citation>
    <scope>NUCLEOTIDE SEQUENCE [LARGE SCALE GENOMIC DNA]</scope>
    <source>
        <strain evidence="3">CBS 568.67</strain>
    </source>
</reference>
<organism evidence="3 4">
    <name type="scientific">Aphanomyces stellatus</name>
    <dbReference type="NCBI Taxonomy" id="120398"/>
    <lineage>
        <taxon>Eukaryota</taxon>
        <taxon>Sar</taxon>
        <taxon>Stramenopiles</taxon>
        <taxon>Oomycota</taxon>
        <taxon>Saprolegniomycetes</taxon>
        <taxon>Saprolegniales</taxon>
        <taxon>Verrucalvaceae</taxon>
        <taxon>Aphanomyces</taxon>
    </lineage>
</organism>
<dbReference type="EMBL" id="VJMH01005105">
    <property type="protein sequence ID" value="KAF0700944.1"/>
    <property type="molecule type" value="Genomic_DNA"/>
</dbReference>
<evidence type="ECO:0000313" key="2">
    <source>
        <dbReference type="EMBL" id="KAF0700944.1"/>
    </source>
</evidence>
<accession>A0A485KKP3</accession>
<evidence type="ECO:0000313" key="4">
    <source>
        <dbReference type="Proteomes" id="UP000332933"/>
    </source>
</evidence>